<dbReference type="Proteomes" id="UP000309997">
    <property type="component" value="Unassembled WGS sequence"/>
</dbReference>
<name>A0ACC4ALF9_POPAL</name>
<evidence type="ECO:0000313" key="1">
    <source>
        <dbReference type="EMBL" id="KAL3566824.1"/>
    </source>
</evidence>
<organism evidence="1 2">
    <name type="scientific">Populus alba</name>
    <name type="common">White poplar</name>
    <dbReference type="NCBI Taxonomy" id="43335"/>
    <lineage>
        <taxon>Eukaryota</taxon>
        <taxon>Viridiplantae</taxon>
        <taxon>Streptophyta</taxon>
        <taxon>Embryophyta</taxon>
        <taxon>Tracheophyta</taxon>
        <taxon>Spermatophyta</taxon>
        <taxon>Magnoliopsida</taxon>
        <taxon>eudicotyledons</taxon>
        <taxon>Gunneridae</taxon>
        <taxon>Pentapetalae</taxon>
        <taxon>rosids</taxon>
        <taxon>fabids</taxon>
        <taxon>Malpighiales</taxon>
        <taxon>Salicaceae</taxon>
        <taxon>Saliceae</taxon>
        <taxon>Populus</taxon>
    </lineage>
</organism>
<accession>A0ACC4ALF9</accession>
<comment type="caution">
    <text evidence="1">The sequence shown here is derived from an EMBL/GenBank/DDBJ whole genome shotgun (WGS) entry which is preliminary data.</text>
</comment>
<sequence>MAKLSQQNTKNTASNNNNTTNGVTKVKRTRRSVPRDSPPQRSSIYPTQEEAATAYGTDNSTHPNPNQDQLGTTFLQNQQTYQPSETTLTQPRPATNPSSALGLLLQSSKFKEMMEMTAVTDCPPTPPSGLDLTPCSFLEDVQTYFDCHDSSSYGDQGDDMIFGDLNSFVPPMFQCDFEI</sequence>
<proteinExistence type="predicted"/>
<evidence type="ECO:0000313" key="2">
    <source>
        <dbReference type="Proteomes" id="UP000309997"/>
    </source>
</evidence>
<gene>
    <name evidence="1" type="ORF">D5086_032239</name>
</gene>
<dbReference type="EMBL" id="RCHU02000018">
    <property type="protein sequence ID" value="KAL3566824.1"/>
    <property type="molecule type" value="Genomic_DNA"/>
</dbReference>
<keyword evidence="2" id="KW-1185">Reference proteome</keyword>
<reference evidence="1 2" key="1">
    <citation type="journal article" date="2024" name="Plant Biotechnol. J.">
        <title>Genome and CRISPR/Cas9 system of a widespread forest tree (Populus alba) in the world.</title>
        <authorList>
            <person name="Liu Y.J."/>
            <person name="Jiang P.F."/>
            <person name="Han X.M."/>
            <person name="Li X.Y."/>
            <person name="Wang H.M."/>
            <person name="Wang Y.J."/>
            <person name="Wang X.X."/>
            <person name="Zeng Q.Y."/>
        </authorList>
    </citation>
    <scope>NUCLEOTIDE SEQUENCE [LARGE SCALE GENOMIC DNA]</scope>
    <source>
        <strain evidence="2">cv. PAL-ZL1</strain>
    </source>
</reference>
<protein>
    <submittedName>
        <fullName evidence="1">Uncharacterized protein</fullName>
    </submittedName>
</protein>